<keyword evidence="5" id="KW-1185">Reference proteome</keyword>
<dbReference type="SUPFAM" id="SSF52821">
    <property type="entry name" value="Rhodanese/Cell cycle control phosphatase"/>
    <property type="match status" value="2"/>
</dbReference>
<dbReference type="GO" id="GO:0004792">
    <property type="term" value="F:thiosulfate-cyanide sulfurtransferase activity"/>
    <property type="evidence" value="ECO:0007669"/>
    <property type="project" value="InterPro"/>
</dbReference>
<sequence length="316" mass="34724">MPTQTHQNTKPSSSSTTKSPPANKSNPDSKPSPSAFLHPTHLSRNQTKYTLIDIRSPPTYTAGHIPGAINIPFDVPTCTWISLGPDSLLLEMPEKKEFFTAMKEAGVAPDHAILVYGGKGNKELPIEQANVIRVAMTLKVAGYENVGVLKGGFETWVKEGKEVERGGEKGRGFVEDNNDAFEGMSYDQSVLVGRDYVKSAIGRAVLLDARDPDVYHGEVVEEWAEKAGHIPSAKNLPMLDLVDELGDFKDEEDLKRLVDEVIGEVGEDTEITTYCGVGGYGSALWFVLTSILGFKNVKFYDGSAQDWVRYYDMETT</sequence>
<reference evidence="4" key="1">
    <citation type="journal article" date="2020" name="Stud. Mycol.">
        <title>101 Dothideomycetes genomes: a test case for predicting lifestyles and emergence of pathogens.</title>
        <authorList>
            <person name="Haridas S."/>
            <person name="Albert R."/>
            <person name="Binder M."/>
            <person name="Bloem J."/>
            <person name="Labutti K."/>
            <person name="Salamov A."/>
            <person name="Andreopoulos B."/>
            <person name="Baker S."/>
            <person name="Barry K."/>
            <person name="Bills G."/>
            <person name="Bluhm B."/>
            <person name="Cannon C."/>
            <person name="Castanera R."/>
            <person name="Culley D."/>
            <person name="Daum C."/>
            <person name="Ezra D."/>
            <person name="Gonzalez J."/>
            <person name="Henrissat B."/>
            <person name="Kuo A."/>
            <person name="Liang C."/>
            <person name="Lipzen A."/>
            <person name="Lutzoni F."/>
            <person name="Magnuson J."/>
            <person name="Mondo S."/>
            <person name="Nolan M."/>
            <person name="Ohm R."/>
            <person name="Pangilinan J."/>
            <person name="Park H.-J."/>
            <person name="Ramirez L."/>
            <person name="Alfaro M."/>
            <person name="Sun H."/>
            <person name="Tritt A."/>
            <person name="Yoshinaga Y."/>
            <person name="Zwiers L.-H."/>
            <person name="Turgeon B."/>
            <person name="Goodwin S."/>
            <person name="Spatafora J."/>
            <person name="Crous P."/>
            <person name="Grigoriev I."/>
        </authorList>
    </citation>
    <scope>NUCLEOTIDE SEQUENCE</scope>
    <source>
        <strain evidence="4">CBS 119925</strain>
    </source>
</reference>
<feature type="region of interest" description="Disordered" evidence="2">
    <location>
        <begin position="1"/>
        <end position="40"/>
    </location>
</feature>
<dbReference type="InterPro" id="IPR001307">
    <property type="entry name" value="Thiosulphate_STrfase_CS"/>
</dbReference>
<dbReference type="EMBL" id="MU006576">
    <property type="protein sequence ID" value="KAF2746684.1"/>
    <property type="molecule type" value="Genomic_DNA"/>
</dbReference>
<evidence type="ECO:0000259" key="3">
    <source>
        <dbReference type="PROSITE" id="PS50206"/>
    </source>
</evidence>
<dbReference type="InterPro" id="IPR051126">
    <property type="entry name" value="Thiosulfate_sulfurtransferase"/>
</dbReference>
<evidence type="ECO:0000256" key="2">
    <source>
        <dbReference type="SAM" id="MobiDB-lite"/>
    </source>
</evidence>
<evidence type="ECO:0000256" key="1">
    <source>
        <dbReference type="ARBA" id="ARBA00022737"/>
    </source>
</evidence>
<dbReference type="PANTHER" id="PTHR43855:SF1">
    <property type="entry name" value="THIOSULFATE SULFURTRANSFERASE"/>
    <property type="match status" value="1"/>
</dbReference>
<proteinExistence type="predicted"/>
<protein>
    <submittedName>
        <fullName evidence="4">Rhodanese-like protein</fullName>
    </submittedName>
</protein>
<dbReference type="PROSITE" id="PS00380">
    <property type="entry name" value="RHODANESE_1"/>
    <property type="match status" value="1"/>
</dbReference>
<keyword evidence="1" id="KW-0677">Repeat</keyword>
<dbReference type="OrthoDB" id="566238at2759"/>
<dbReference type="SMART" id="SM00450">
    <property type="entry name" value="RHOD"/>
    <property type="match status" value="2"/>
</dbReference>
<dbReference type="PANTHER" id="PTHR43855">
    <property type="entry name" value="THIOSULFATE SULFURTRANSFERASE"/>
    <property type="match status" value="1"/>
</dbReference>
<dbReference type="AlphaFoldDB" id="A0A6A6VAF2"/>
<feature type="domain" description="Rhodanese" evidence="3">
    <location>
        <begin position="45"/>
        <end position="165"/>
    </location>
</feature>
<dbReference type="Pfam" id="PF00581">
    <property type="entry name" value="Rhodanese"/>
    <property type="match status" value="2"/>
</dbReference>
<dbReference type="InterPro" id="IPR036873">
    <property type="entry name" value="Rhodanese-like_dom_sf"/>
</dbReference>
<evidence type="ECO:0000313" key="4">
    <source>
        <dbReference type="EMBL" id="KAF2746684.1"/>
    </source>
</evidence>
<gene>
    <name evidence="4" type="ORF">M011DRAFT_477912</name>
</gene>
<name>A0A6A6VAF2_9PLEO</name>
<dbReference type="Proteomes" id="UP000799440">
    <property type="component" value="Unassembled WGS sequence"/>
</dbReference>
<feature type="domain" description="Rhodanese" evidence="3">
    <location>
        <begin position="200"/>
        <end position="316"/>
    </location>
</feature>
<feature type="compositionally biased region" description="Low complexity" evidence="2">
    <location>
        <begin position="8"/>
        <end position="35"/>
    </location>
</feature>
<organism evidence="4 5">
    <name type="scientific">Sporormia fimetaria CBS 119925</name>
    <dbReference type="NCBI Taxonomy" id="1340428"/>
    <lineage>
        <taxon>Eukaryota</taxon>
        <taxon>Fungi</taxon>
        <taxon>Dikarya</taxon>
        <taxon>Ascomycota</taxon>
        <taxon>Pezizomycotina</taxon>
        <taxon>Dothideomycetes</taxon>
        <taxon>Pleosporomycetidae</taxon>
        <taxon>Pleosporales</taxon>
        <taxon>Sporormiaceae</taxon>
        <taxon>Sporormia</taxon>
    </lineage>
</organism>
<dbReference type="InterPro" id="IPR001763">
    <property type="entry name" value="Rhodanese-like_dom"/>
</dbReference>
<dbReference type="Gene3D" id="3.40.250.10">
    <property type="entry name" value="Rhodanese-like domain"/>
    <property type="match status" value="2"/>
</dbReference>
<accession>A0A6A6VAF2</accession>
<dbReference type="PROSITE" id="PS50206">
    <property type="entry name" value="RHODANESE_3"/>
    <property type="match status" value="2"/>
</dbReference>
<evidence type="ECO:0000313" key="5">
    <source>
        <dbReference type="Proteomes" id="UP000799440"/>
    </source>
</evidence>